<comment type="caution">
    <text evidence="3">The sequence shown here is derived from an EMBL/GenBank/DDBJ whole genome shotgun (WGS) entry which is preliminary data.</text>
</comment>
<dbReference type="PANTHER" id="PTHR31751:SF42">
    <property type="entry name" value="PROTEIN CBG10204"/>
    <property type="match status" value="1"/>
</dbReference>
<protein>
    <submittedName>
        <fullName evidence="3">Uncharacterized protein</fullName>
    </submittedName>
</protein>
<feature type="coiled-coil region" evidence="1">
    <location>
        <begin position="60"/>
        <end position="87"/>
    </location>
</feature>
<dbReference type="AlphaFoldDB" id="A0A6S7HQY5"/>
<organism evidence="3 4">
    <name type="scientific">Paramuricea clavata</name>
    <name type="common">Red gorgonian</name>
    <name type="synonym">Violescent sea-whip</name>
    <dbReference type="NCBI Taxonomy" id="317549"/>
    <lineage>
        <taxon>Eukaryota</taxon>
        <taxon>Metazoa</taxon>
        <taxon>Cnidaria</taxon>
        <taxon>Anthozoa</taxon>
        <taxon>Octocorallia</taxon>
        <taxon>Malacalcyonacea</taxon>
        <taxon>Plexauridae</taxon>
        <taxon>Paramuricea</taxon>
    </lineage>
</organism>
<dbReference type="OrthoDB" id="5814287at2759"/>
<keyword evidence="4" id="KW-1185">Reference proteome</keyword>
<keyword evidence="1" id="KW-0175">Coiled coil</keyword>
<dbReference type="PANTHER" id="PTHR31751">
    <property type="entry name" value="SI:CH211-108C17.2-RELATED-RELATED"/>
    <property type="match status" value="1"/>
</dbReference>
<evidence type="ECO:0000256" key="1">
    <source>
        <dbReference type="SAM" id="Coils"/>
    </source>
</evidence>
<proteinExistence type="predicted"/>
<gene>
    <name evidence="3" type="ORF">PACLA_8A060588</name>
</gene>
<feature type="compositionally biased region" description="Basic and acidic residues" evidence="2">
    <location>
        <begin position="704"/>
        <end position="718"/>
    </location>
</feature>
<name>A0A6S7HQY5_PARCT</name>
<dbReference type="EMBL" id="CACRXK020005788">
    <property type="protein sequence ID" value="CAB4007406.1"/>
    <property type="molecule type" value="Genomic_DNA"/>
</dbReference>
<reference evidence="3" key="1">
    <citation type="submission" date="2020-04" db="EMBL/GenBank/DDBJ databases">
        <authorList>
            <person name="Alioto T."/>
            <person name="Alioto T."/>
            <person name="Gomez Garrido J."/>
        </authorList>
    </citation>
    <scope>NUCLEOTIDE SEQUENCE</scope>
    <source>
        <strain evidence="3">A484AB</strain>
    </source>
</reference>
<feature type="region of interest" description="Disordered" evidence="2">
    <location>
        <begin position="698"/>
        <end position="725"/>
    </location>
</feature>
<evidence type="ECO:0000313" key="4">
    <source>
        <dbReference type="Proteomes" id="UP001152795"/>
    </source>
</evidence>
<feature type="region of interest" description="Disordered" evidence="2">
    <location>
        <begin position="208"/>
        <end position="235"/>
    </location>
</feature>
<evidence type="ECO:0000313" key="3">
    <source>
        <dbReference type="EMBL" id="CAB4007406.1"/>
    </source>
</evidence>
<evidence type="ECO:0000256" key="2">
    <source>
        <dbReference type="SAM" id="MobiDB-lite"/>
    </source>
</evidence>
<dbReference type="Proteomes" id="UP001152795">
    <property type="component" value="Unassembled WGS sequence"/>
</dbReference>
<accession>A0A6S7HQY5</accession>
<sequence length="725" mass="82746">MSEIVERNNESNIQEKVDELTRHISIDKLTLNESKCKKLRISFSKSPPDFDPITINNKQLEVVESIVQELLAENQTKEDEKESVDESCDQVVEVCQPMDTSTTCNATGDDDPMPLCRDVSTQCCINARTLVNAETQTNESFTSTYCLSSDSQPPPENINTHLVDHNYYADHQHFFDNPEVEQAAEHAMEEQKDILTEIDFNLYDLETKSNTTSDNEQDEDYLPQSDSQSDDFQNETDYNPAILSKTKNFIVNEKELDKLFSLCSTCGQAVVEMKKITKGSMLCIKATCLNGHTKEWNSQPYVDEMPLGNILIPAAVLLTGNTFAPISHFAACLNLQFVSKATFYKIQDKYVIPVVHNSWHNHQKQVLKDIKNQKTPVNVAGDGRSDSPGHSAKYGTYSLMDESSGKVVDFSLVQVTEVSSSNAMEYEGCKRSLKKLIKNKIPVRCLTTDRHVTITARMKSDFPKIKHQYDVWHLSKSVTKKLTKKAKKKCNEDILPWIQSVSNHLWWSVSTCDEDVSVMKEKWLSIIHHVSNKHSWKGCKHFKKCVHHRLSRREKKQVPWLKAGSPALVALEEVVNNKRLLKDMEKLTEFRHTGELEVFHSLMLKYLPKRKHFSYRSMLARTQLAALDHNHNCNRVQAVVKSGGNKGQQQFKVEKPKANKSWVCKPIKEPKSYKFLSPMLEDVVKAKQNGIKVIKAPPKMPKHIAKEPKPSKQSVIEKHRSRMSK</sequence>